<evidence type="ECO:0000313" key="1">
    <source>
        <dbReference type="EMBL" id="BAY56610.1"/>
    </source>
</evidence>
<dbReference type="InterPro" id="IPR036390">
    <property type="entry name" value="WH_DNA-bd_sf"/>
</dbReference>
<evidence type="ECO:0000313" key="2">
    <source>
        <dbReference type="Proteomes" id="UP000217895"/>
    </source>
</evidence>
<evidence type="ECO:0008006" key="3">
    <source>
        <dbReference type="Google" id="ProtNLM"/>
    </source>
</evidence>
<dbReference type="AlphaFoldDB" id="A0A1Z4JIQ5"/>
<reference evidence="1 2" key="1">
    <citation type="submission" date="2017-06" db="EMBL/GenBank/DDBJ databases">
        <title>Genome sequencing of cyanobaciteial culture collection at National Institute for Environmental Studies (NIES).</title>
        <authorList>
            <person name="Hirose Y."/>
            <person name="Shimura Y."/>
            <person name="Fujisawa T."/>
            <person name="Nakamura Y."/>
            <person name="Kawachi M."/>
        </authorList>
    </citation>
    <scope>NUCLEOTIDE SEQUENCE [LARGE SCALE GENOMIC DNA]</scope>
    <source>
        <strain evidence="1 2">NIES-2135</strain>
    </source>
</reference>
<gene>
    <name evidence="1" type="ORF">NIES2135_34440</name>
</gene>
<keyword evidence="2" id="KW-1185">Reference proteome</keyword>
<dbReference type="Proteomes" id="UP000217895">
    <property type="component" value="Chromosome"/>
</dbReference>
<proteinExistence type="predicted"/>
<name>A0A1Z4JIQ5_LEPBY</name>
<accession>A0A1Z4JIQ5</accession>
<protein>
    <recommendedName>
        <fullName evidence="3">HTH iclR-type domain-containing protein</fullName>
    </recommendedName>
</protein>
<dbReference type="EMBL" id="AP018203">
    <property type="protein sequence ID" value="BAY56610.1"/>
    <property type="molecule type" value="Genomic_DNA"/>
</dbReference>
<dbReference type="SUPFAM" id="SSF46785">
    <property type="entry name" value="Winged helix' DNA-binding domain"/>
    <property type="match status" value="1"/>
</dbReference>
<organism evidence="1 2">
    <name type="scientific">Leptolyngbya boryana NIES-2135</name>
    <dbReference type="NCBI Taxonomy" id="1973484"/>
    <lineage>
        <taxon>Bacteria</taxon>
        <taxon>Bacillati</taxon>
        <taxon>Cyanobacteriota</taxon>
        <taxon>Cyanophyceae</taxon>
        <taxon>Leptolyngbyales</taxon>
        <taxon>Leptolyngbyaceae</taxon>
        <taxon>Leptolyngbya group</taxon>
        <taxon>Leptolyngbya</taxon>
    </lineage>
</organism>
<sequence length="97" mass="11213">MKSFKHPSEAHCRVFVAIQNSQWFTTSDIAEKAATSPNTVLRFIRLLDSIKVLDRIDLRPAPLFILNRQRFESTANNDYFNELMKLVAMRTASNQEP</sequence>